<keyword evidence="7 12" id="KW-0418">Kinase</keyword>
<evidence type="ECO:0000256" key="6">
    <source>
        <dbReference type="ARBA" id="ARBA00022741"/>
    </source>
</evidence>
<dbReference type="PROSITE" id="PS01331">
    <property type="entry name" value="THYMIDYLATE_KINASE"/>
    <property type="match status" value="1"/>
</dbReference>
<dbReference type="EMBL" id="CP020946">
    <property type="protein sequence ID" value="ASD64498.1"/>
    <property type="molecule type" value="Genomic_DNA"/>
</dbReference>
<accession>A0A1Z3NAJ4</accession>
<dbReference type="GO" id="GO:0006235">
    <property type="term" value="P:dTTP biosynthetic process"/>
    <property type="evidence" value="ECO:0007669"/>
    <property type="project" value="UniProtKB-UniRule"/>
</dbReference>
<keyword evidence="8 12" id="KW-0067">ATP-binding</keyword>
<dbReference type="SUPFAM" id="SSF52540">
    <property type="entry name" value="P-loop containing nucleoside triphosphate hydrolases"/>
    <property type="match status" value="1"/>
</dbReference>
<dbReference type="PANTHER" id="PTHR10344:SF4">
    <property type="entry name" value="UMP-CMP KINASE 2, MITOCHONDRIAL"/>
    <property type="match status" value="1"/>
</dbReference>
<keyword evidence="4 12" id="KW-0808">Transferase</keyword>
<comment type="similarity">
    <text evidence="1 12">Belongs to the thymidylate kinase family.</text>
</comment>
<dbReference type="GO" id="GO:0004798">
    <property type="term" value="F:dTMP kinase activity"/>
    <property type="evidence" value="ECO:0007669"/>
    <property type="project" value="UniProtKB-UniRule"/>
</dbReference>
<keyword evidence="6 12" id="KW-0547">Nucleotide-binding</keyword>
<evidence type="ECO:0000256" key="2">
    <source>
        <dbReference type="ARBA" id="ARBA00012980"/>
    </source>
</evidence>
<keyword evidence="5 12" id="KW-0545">Nucleotide biosynthesis</keyword>
<dbReference type="Proteomes" id="UP000197003">
    <property type="component" value="Chromosome"/>
</dbReference>
<evidence type="ECO:0000313" key="15">
    <source>
        <dbReference type="Proteomes" id="UP000197003"/>
    </source>
</evidence>
<protein>
    <recommendedName>
        <fullName evidence="3 12">Thymidylate kinase</fullName>
        <ecNumber evidence="2 12">2.7.4.9</ecNumber>
    </recommendedName>
    <alternativeName>
        <fullName evidence="9 12">dTMP kinase</fullName>
    </alternativeName>
</protein>
<evidence type="ECO:0000256" key="10">
    <source>
        <dbReference type="ARBA" id="ARBA00048743"/>
    </source>
</evidence>
<dbReference type="Gene3D" id="3.40.50.300">
    <property type="entry name" value="P-loop containing nucleotide triphosphate hydrolases"/>
    <property type="match status" value="1"/>
</dbReference>
<dbReference type="NCBIfam" id="TIGR00041">
    <property type="entry name" value="DTMP_kinase"/>
    <property type="match status" value="1"/>
</dbReference>
<feature type="domain" description="Thymidylate kinase-like" evidence="13">
    <location>
        <begin position="10"/>
        <end position="201"/>
    </location>
</feature>
<evidence type="ECO:0000256" key="3">
    <source>
        <dbReference type="ARBA" id="ARBA00017144"/>
    </source>
</evidence>
<reference evidence="14 15" key="1">
    <citation type="submission" date="2017-04" db="EMBL/GenBank/DDBJ databases">
        <title>Whole genome sequence of Bdellovibrio bacteriovorus strain SSB218315.</title>
        <authorList>
            <person name="Oyedara O."/>
            <person name="Rodriguez-Perez M.A."/>
        </authorList>
    </citation>
    <scope>NUCLEOTIDE SEQUENCE [LARGE SCALE GENOMIC DNA]</scope>
    <source>
        <strain evidence="14 15">SSB218315</strain>
    </source>
</reference>
<dbReference type="GO" id="GO:0006227">
    <property type="term" value="P:dUDP biosynthetic process"/>
    <property type="evidence" value="ECO:0007669"/>
    <property type="project" value="TreeGrafter"/>
</dbReference>
<dbReference type="HAMAP" id="MF_00165">
    <property type="entry name" value="Thymidylate_kinase"/>
    <property type="match status" value="1"/>
</dbReference>
<evidence type="ECO:0000256" key="7">
    <source>
        <dbReference type="ARBA" id="ARBA00022777"/>
    </source>
</evidence>
<evidence type="ECO:0000259" key="13">
    <source>
        <dbReference type="Pfam" id="PF02223"/>
    </source>
</evidence>
<dbReference type="InterPro" id="IPR018094">
    <property type="entry name" value="Thymidylate_kinase"/>
</dbReference>
<sequence>MRCKMKFIVFEGLDGSGKSSLMAALERELQKRAINFLRTREPGGTPLGDEIRNMILRKEGPAPTPRTELLLYEASRSQHVDQVIRPALAAGTWVLCDRFSASSVAFQSGGRAISEADVVMLNSFATGGLKADVTVLLDLSVEESRRRRQGRGAVTGETEDRIESEADTFHENVRQSFLKQSREDAASWIVLDARETPEVLFKQLLQSLTERKVL</sequence>
<dbReference type="Pfam" id="PF02223">
    <property type="entry name" value="Thymidylate_kin"/>
    <property type="match status" value="1"/>
</dbReference>
<dbReference type="EC" id="2.7.4.9" evidence="2 12"/>
<evidence type="ECO:0000256" key="12">
    <source>
        <dbReference type="HAMAP-Rule" id="MF_00165"/>
    </source>
</evidence>
<organism evidence="14 15">
    <name type="scientific">Bdellovibrio bacteriovorus</name>
    <dbReference type="NCBI Taxonomy" id="959"/>
    <lineage>
        <taxon>Bacteria</taxon>
        <taxon>Pseudomonadati</taxon>
        <taxon>Bdellovibrionota</taxon>
        <taxon>Bdellovibrionia</taxon>
        <taxon>Bdellovibrionales</taxon>
        <taxon>Pseudobdellovibrionaceae</taxon>
        <taxon>Bdellovibrio</taxon>
    </lineage>
</organism>
<feature type="binding site" evidence="12">
    <location>
        <begin position="12"/>
        <end position="19"/>
    </location>
    <ligand>
        <name>ATP</name>
        <dbReference type="ChEBI" id="CHEBI:30616"/>
    </ligand>
</feature>
<dbReference type="OrthoDB" id="5291738at2"/>
<gene>
    <name evidence="12" type="primary">tmk</name>
    <name evidence="14" type="ORF">B9G79_13420</name>
</gene>
<evidence type="ECO:0000256" key="8">
    <source>
        <dbReference type="ARBA" id="ARBA00022840"/>
    </source>
</evidence>
<dbReference type="GO" id="GO:0006233">
    <property type="term" value="P:dTDP biosynthetic process"/>
    <property type="evidence" value="ECO:0007669"/>
    <property type="project" value="InterPro"/>
</dbReference>
<dbReference type="CDD" id="cd01672">
    <property type="entry name" value="TMPK"/>
    <property type="match status" value="1"/>
</dbReference>
<comment type="function">
    <text evidence="11 12">Phosphorylation of dTMP to form dTDP in both de novo and salvage pathways of dTTP synthesis.</text>
</comment>
<dbReference type="GO" id="GO:0005829">
    <property type="term" value="C:cytosol"/>
    <property type="evidence" value="ECO:0007669"/>
    <property type="project" value="TreeGrafter"/>
</dbReference>
<dbReference type="AlphaFoldDB" id="A0A1Z3NAJ4"/>
<dbReference type="FunFam" id="3.40.50.300:FF:000225">
    <property type="entry name" value="Thymidylate kinase"/>
    <property type="match status" value="1"/>
</dbReference>
<evidence type="ECO:0000256" key="5">
    <source>
        <dbReference type="ARBA" id="ARBA00022727"/>
    </source>
</evidence>
<dbReference type="InterPro" id="IPR039430">
    <property type="entry name" value="Thymidylate_kin-like_dom"/>
</dbReference>
<dbReference type="InterPro" id="IPR027417">
    <property type="entry name" value="P-loop_NTPase"/>
</dbReference>
<name>A0A1Z3NAJ4_BDEBC</name>
<dbReference type="PANTHER" id="PTHR10344">
    <property type="entry name" value="THYMIDYLATE KINASE"/>
    <property type="match status" value="1"/>
</dbReference>
<proteinExistence type="inferred from homology"/>
<evidence type="ECO:0000256" key="9">
    <source>
        <dbReference type="ARBA" id="ARBA00029962"/>
    </source>
</evidence>
<evidence type="ECO:0000256" key="11">
    <source>
        <dbReference type="ARBA" id="ARBA00057735"/>
    </source>
</evidence>
<evidence type="ECO:0000256" key="4">
    <source>
        <dbReference type="ARBA" id="ARBA00022679"/>
    </source>
</evidence>
<evidence type="ECO:0000313" key="14">
    <source>
        <dbReference type="EMBL" id="ASD64498.1"/>
    </source>
</evidence>
<evidence type="ECO:0000256" key="1">
    <source>
        <dbReference type="ARBA" id="ARBA00009776"/>
    </source>
</evidence>
<dbReference type="GO" id="GO:0005524">
    <property type="term" value="F:ATP binding"/>
    <property type="evidence" value="ECO:0007669"/>
    <property type="project" value="UniProtKB-UniRule"/>
</dbReference>
<dbReference type="InterPro" id="IPR018095">
    <property type="entry name" value="Thymidylate_kin_CS"/>
</dbReference>
<comment type="catalytic activity">
    <reaction evidence="10 12">
        <text>dTMP + ATP = dTDP + ADP</text>
        <dbReference type="Rhea" id="RHEA:13517"/>
        <dbReference type="ChEBI" id="CHEBI:30616"/>
        <dbReference type="ChEBI" id="CHEBI:58369"/>
        <dbReference type="ChEBI" id="CHEBI:63528"/>
        <dbReference type="ChEBI" id="CHEBI:456216"/>
        <dbReference type="EC" id="2.7.4.9"/>
    </reaction>
</comment>